<keyword evidence="12" id="KW-1185">Reference proteome</keyword>
<keyword evidence="3 10" id="KW-0813">Transport</keyword>
<evidence type="ECO:0000256" key="10">
    <source>
        <dbReference type="RuleBase" id="RU000488"/>
    </source>
</evidence>
<evidence type="ECO:0000256" key="8">
    <source>
        <dbReference type="ARBA" id="ARBA00023136"/>
    </source>
</evidence>
<keyword evidence="8 9" id="KW-0472">Membrane</keyword>
<dbReference type="GO" id="GO:0031966">
    <property type="term" value="C:mitochondrial membrane"/>
    <property type="evidence" value="ECO:0007669"/>
    <property type="project" value="UniProtKB-SubCell"/>
</dbReference>
<evidence type="ECO:0000256" key="1">
    <source>
        <dbReference type="ARBA" id="ARBA00004225"/>
    </source>
</evidence>
<keyword evidence="4 9" id="KW-0812">Transmembrane</keyword>
<evidence type="ECO:0000256" key="4">
    <source>
        <dbReference type="ARBA" id="ARBA00022692"/>
    </source>
</evidence>
<dbReference type="PANTHER" id="PTHR45624">
    <property type="entry name" value="MITOCHONDRIAL BASIC AMINO ACIDS TRANSPORTER-RELATED"/>
    <property type="match status" value="1"/>
</dbReference>
<dbReference type="Gene3D" id="1.50.40.10">
    <property type="entry name" value="Mitochondrial carrier domain"/>
    <property type="match status" value="1"/>
</dbReference>
<proteinExistence type="inferred from homology"/>
<evidence type="ECO:0000256" key="7">
    <source>
        <dbReference type="ARBA" id="ARBA00023128"/>
    </source>
</evidence>
<evidence type="ECO:0000256" key="5">
    <source>
        <dbReference type="ARBA" id="ARBA00022737"/>
    </source>
</evidence>
<dbReference type="VEuPathDB" id="FungiDB:Malapachy_0968"/>
<evidence type="ECO:0000256" key="9">
    <source>
        <dbReference type="PROSITE-ProRule" id="PRU00282"/>
    </source>
</evidence>
<dbReference type="GO" id="GO:1990575">
    <property type="term" value="P:mitochondrial L-ornithine transmembrane transport"/>
    <property type="evidence" value="ECO:0007669"/>
    <property type="project" value="TreeGrafter"/>
</dbReference>
<accession>A0A0M8MMY7</accession>
<sequence length="336" mass="37196">MTTSAAKNEWVERTKGFVGGTVSGLTKLAIGHPFDTVKVRLQCSPPGTYAGPLECVRSIVRTESVWGVYKGCVPPAIGWMFTDSVLLGSLHLYRRLLQQSTRHHDKLPMGYQGLAGMGAGWTNSIVTAPVELLKTKLQMQKQRLSLHRSAQAASQAEFHGTWDCLRQVVRYTGVSGLWRALPATLWFRTSFGAMFASYDWFQAHLGAWAERHRAGAAPWYAWLLTPASVTFFSGGLAAEVFWFTAYPADVVKNRMMAESLRSPRFAGGVRGMCQVAQDLWTPASQPAYERGVAGLPWRLRRIYTGYLTCALRAFPTNAGALLAFETAMYFMNAHAS</sequence>
<dbReference type="GeneID" id="28727355"/>
<protein>
    <submittedName>
        <fullName evidence="11">Mitochondrial carrier</fullName>
    </submittedName>
</protein>
<comment type="caution">
    <text evidence="11">The sequence shown here is derived from an EMBL/GenBank/DDBJ whole genome shotgun (WGS) entry which is preliminary data.</text>
</comment>
<dbReference type="EMBL" id="LGAV01000003">
    <property type="protein sequence ID" value="KOS14818.1"/>
    <property type="molecule type" value="Genomic_DNA"/>
</dbReference>
<reference evidence="11 12" key="1">
    <citation type="submission" date="2015-07" db="EMBL/GenBank/DDBJ databases">
        <title>Draft Genome Sequence of Malassezia furfur CBS1878 and Malassezia pachydermatis CBS1879.</title>
        <authorList>
            <person name="Triana S."/>
            <person name="Ohm R."/>
            <person name="Gonzalez A."/>
            <person name="DeCock H."/>
            <person name="Restrepo S."/>
            <person name="Celis A."/>
        </authorList>
    </citation>
    <scope>NUCLEOTIDE SEQUENCE [LARGE SCALE GENOMIC DNA]</scope>
    <source>
        <strain evidence="11 12">CBS 1879</strain>
    </source>
</reference>
<dbReference type="Proteomes" id="UP000037751">
    <property type="component" value="Unassembled WGS sequence"/>
</dbReference>
<keyword evidence="7" id="KW-0496">Mitochondrion</keyword>
<dbReference type="Pfam" id="PF00153">
    <property type="entry name" value="Mito_carr"/>
    <property type="match status" value="3"/>
</dbReference>
<dbReference type="RefSeq" id="XP_017992450.1">
    <property type="nucleotide sequence ID" value="XM_018135480.1"/>
</dbReference>
<dbReference type="OrthoDB" id="193856at2759"/>
<comment type="subcellular location">
    <subcellularLocation>
        <location evidence="1">Mitochondrion membrane</location>
        <topology evidence="1">Multi-pass membrane protein</topology>
    </subcellularLocation>
</comment>
<dbReference type="SUPFAM" id="SSF103506">
    <property type="entry name" value="Mitochondrial carrier"/>
    <property type="match status" value="1"/>
</dbReference>
<evidence type="ECO:0000313" key="12">
    <source>
        <dbReference type="Proteomes" id="UP000037751"/>
    </source>
</evidence>
<dbReference type="STRING" id="77020.A0A0M8MMY7"/>
<evidence type="ECO:0000256" key="3">
    <source>
        <dbReference type="ARBA" id="ARBA00022448"/>
    </source>
</evidence>
<dbReference type="GO" id="GO:0000064">
    <property type="term" value="F:L-ornithine transmembrane transporter activity"/>
    <property type="evidence" value="ECO:0007669"/>
    <property type="project" value="TreeGrafter"/>
</dbReference>
<feature type="repeat" description="Solcar" evidence="9">
    <location>
        <begin position="11"/>
        <end position="96"/>
    </location>
</feature>
<dbReference type="PROSITE" id="PS50920">
    <property type="entry name" value="SOLCAR"/>
    <property type="match status" value="2"/>
</dbReference>
<dbReference type="InterPro" id="IPR023395">
    <property type="entry name" value="MCP_dom_sf"/>
</dbReference>
<keyword evidence="5" id="KW-0677">Repeat</keyword>
<name>A0A0M8MMY7_9BASI</name>
<comment type="similarity">
    <text evidence="2 10">Belongs to the mitochondrial carrier (TC 2.A.29) family.</text>
</comment>
<evidence type="ECO:0000313" key="11">
    <source>
        <dbReference type="EMBL" id="KOS14818.1"/>
    </source>
</evidence>
<dbReference type="InterPro" id="IPR050567">
    <property type="entry name" value="Mitochondrial_Carrier"/>
</dbReference>
<keyword evidence="6" id="KW-1133">Transmembrane helix</keyword>
<dbReference type="AlphaFoldDB" id="A0A0M8MMY7"/>
<dbReference type="PANTHER" id="PTHR45624:SF57">
    <property type="entry name" value="MITOCHONDRIAL SUBSTRATE CARRIER FAMILY PROTEIN L"/>
    <property type="match status" value="1"/>
</dbReference>
<evidence type="ECO:0000256" key="2">
    <source>
        <dbReference type="ARBA" id="ARBA00006375"/>
    </source>
</evidence>
<organism evidence="11 12">
    <name type="scientific">Malassezia pachydermatis</name>
    <dbReference type="NCBI Taxonomy" id="77020"/>
    <lineage>
        <taxon>Eukaryota</taxon>
        <taxon>Fungi</taxon>
        <taxon>Dikarya</taxon>
        <taxon>Basidiomycota</taxon>
        <taxon>Ustilaginomycotina</taxon>
        <taxon>Malasseziomycetes</taxon>
        <taxon>Malasseziales</taxon>
        <taxon>Malasseziaceae</taxon>
        <taxon>Malassezia</taxon>
    </lineage>
</organism>
<evidence type="ECO:0000256" key="6">
    <source>
        <dbReference type="ARBA" id="ARBA00022989"/>
    </source>
</evidence>
<feature type="repeat" description="Solcar" evidence="9">
    <location>
        <begin position="107"/>
        <end position="204"/>
    </location>
</feature>
<dbReference type="InterPro" id="IPR018108">
    <property type="entry name" value="MCP_transmembrane"/>
</dbReference>
<gene>
    <name evidence="11" type="ORF">Malapachy_0968</name>
</gene>